<dbReference type="PIRSF" id="PIRSF000857">
    <property type="entry name" value="PAPS_reductase"/>
    <property type="match status" value="1"/>
</dbReference>
<accession>A0A916DVP7</accession>
<dbReference type="GO" id="GO:0019379">
    <property type="term" value="P:sulfate assimilation, phosphoadenylyl sulfate reduction by phosphoadenylyl-sulfate reductase (thioredoxin)"/>
    <property type="evidence" value="ECO:0007669"/>
    <property type="project" value="UniProtKB-UniRule"/>
</dbReference>
<dbReference type="Pfam" id="PF01507">
    <property type="entry name" value="PAPS_reduct"/>
    <property type="match status" value="1"/>
</dbReference>
<evidence type="ECO:0000256" key="2">
    <source>
        <dbReference type="ARBA" id="ARBA00023002"/>
    </source>
</evidence>
<dbReference type="GO" id="GO:0046872">
    <property type="term" value="F:metal ion binding"/>
    <property type="evidence" value="ECO:0007669"/>
    <property type="project" value="UniProtKB-KW"/>
</dbReference>
<proteinExistence type="inferred from homology"/>
<dbReference type="InterPro" id="IPR014729">
    <property type="entry name" value="Rossmann-like_a/b/a_fold"/>
</dbReference>
<dbReference type="KEGG" id="aup:AsAng_0045570"/>
<keyword evidence="4" id="KW-0479">Metal-binding</keyword>
<dbReference type="PANTHER" id="PTHR46509:SF1">
    <property type="entry name" value="PHOSPHOADENOSINE PHOSPHOSULFATE REDUCTASE"/>
    <property type="match status" value="1"/>
</dbReference>
<feature type="binding site" evidence="4">
    <location>
        <position position="205"/>
    </location>
    <ligand>
        <name>[4Fe-4S] cluster</name>
        <dbReference type="ChEBI" id="CHEBI:49883"/>
    </ligand>
</feature>
<organism evidence="6 7">
    <name type="scientific">Aureispira anguillae</name>
    <dbReference type="NCBI Taxonomy" id="2864201"/>
    <lineage>
        <taxon>Bacteria</taxon>
        <taxon>Pseudomonadati</taxon>
        <taxon>Bacteroidota</taxon>
        <taxon>Saprospiria</taxon>
        <taxon>Saprospirales</taxon>
        <taxon>Saprospiraceae</taxon>
        <taxon>Aureispira</taxon>
    </lineage>
</organism>
<dbReference type="HAMAP" id="MF_00063">
    <property type="entry name" value="CysH"/>
    <property type="match status" value="1"/>
</dbReference>
<dbReference type="InterPro" id="IPR002500">
    <property type="entry name" value="PAPS_reduct_dom"/>
</dbReference>
<evidence type="ECO:0000313" key="7">
    <source>
        <dbReference type="Proteomes" id="UP001060919"/>
    </source>
</evidence>
<evidence type="ECO:0000256" key="3">
    <source>
        <dbReference type="ARBA" id="ARBA00024327"/>
    </source>
</evidence>
<evidence type="ECO:0000313" key="6">
    <source>
        <dbReference type="EMBL" id="BDS13795.1"/>
    </source>
</evidence>
<comment type="similarity">
    <text evidence="1 4">Belongs to the PAPS reductase family. CysH subfamily.</text>
</comment>
<dbReference type="Gene3D" id="3.40.50.620">
    <property type="entry name" value="HUPs"/>
    <property type="match status" value="1"/>
</dbReference>
<comment type="cofactor">
    <cofactor evidence="4">
        <name>[4Fe-4S] cluster</name>
        <dbReference type="ChEBI" id="CHEBI:49883"/>
    </cofactor>
    <text evidence="4">Binds 1 [4Fe-4S] cluster per subunit.</text>
</comment>
<dbReference type="AlphaFoldDB" id="A0A916DVP7"/>
<dbReference type="GO" id="GO:0051539">
    <property type="term" value="F:4 iron, 4 sulfur cluster binding"/>
    <property type="evidence" value="ECO:0007669"/>
    <property type="project" value="UniProtKB-UniRule"/>
</dbReference>
<comment type="subcellular location">
    <subcellularLocation>
        <location evidence="4">Cytoplasm</location>
    </subcellularLocation>
</comment>
<evidence type="ECO:0000259" key="5">
    <source>
        <dbReference type="Pfam" id="PF01507"/>
    </source>
</evidence>
<gene>
    <name evidence="4" type="primary">cysH</name>
    <name evidence="6" type="ORF">AsAng_0045570</name>
</gene>
<dbReference type="PANTHER" id="PTHR46509">
    <property type="entry name" value="PHOSPHOADENOSINE PHOSPHOSULFATE REDUCTASE"/>
    <property type="match status" value="1"/>
</dbReference>
<feature type="binding site" evidence="4">
    <location>
        <position position="202"/>
    </location>
    <ligand>
        <name>[4Fe-4S] cluster</name>
        <dbReference type="ChEBI" id="CHEBI:49883"/>
    </ligand>
</feature>
<keyword evidence="4" id="KW-0963">Cytoplasm</keyword>
<evidence type="ECO:0000256" key="4">
    <source>
        <dbReference type="HAMAP-Rule" id="MF_00063"/>
    </source>
</evidence>
<dbReference type="SUPFAM" id="SSF52402">
    <property type="entry name" value="Adenine nucleotide alpha hydrolases-like"/>
    <property type="match status" value="1"/>
</dbReference>
<dbReference type="Proteomes" id="UP001060919">
    <property type="component" value="Chromosome"/>
</dbReference>
<name>A0A916DVP7_9BACT</name>
<keyword evidence="7" id="KW-1185">Reference proteome</keyword>
<keyword evidence="4" id="KW-0408">Iron</keyword>
<dbReference type="GO" id="GO:0004604">
    <property type="term" value="F:phosphoadenylyl-sulfate reductase (thioredoxin) activity"/>
    <property type="evidence" value="ECO:0007669"/>
    <property type="project" value="UniProtKB-UniRule"/>
</dbReference>
<dbReference type="RefSeq" id="WP_264789046.1">
    <property type="nucleotide sequence ID" value="NZ_AP026867.1"/>
</dbReference>
<dbReference type="GO" id="GO:0070814">
    <property type="term" value="P:hydrogen sulfide biosynthetic process"/>
    <property type="evidence" value="ECO:0007669"/>
    <property type="project" value="UniProtKB-UniRule"/>
</dbReference>
<dbReference type="InterPro" id="IPR004511">
    <property type="entry name" value="PAPS/APS_Rdtase"/>
</dbReference>
<sequence>MQLKLDSKISSEQLQALNNRFKLLEPIERLELLYSYFKLEDVLLTSSFGTKSALLLYWMSNIKAKQPIHFLDTGYHFEETLTYKEKLTAAFNLKVVNIYPKEALHQQSLTAEMWKTNASKCCRINKVAPLEEVKLNYEVWISGLMAYQTPYRRNLDIFEQKDNILKFYPLIDLTEADFNHYYQQADLPAHPLEALGYDSIGCLHCTKRGQGRNGRWTGSLKTECGLHF</sequence>
<feature type="binding site" evidence="4">
    <location>
        <position position="122"/>
    </location>
    <ligand>
        <name>[4Fe-4S] cluster</name>
        <dbReference type="ChEBI" id="CHEBI:49883"/>
    </ligand>
</feature>
<feature type="domain" description="Phosphoadenosine phosphosulphate reductase" evidence="5">
    <location>
        <begin position="43"/>
        <end position="207"/>
    </location>
</feature>
<dbReference type="GO" id="GO:0005737">
    <property type="term" value="C:cytoplasm"/>
    <property type="evidence" value="ECO:0007669"/>
    <property type="project" value="UniProtKB-SubCell"/>
</dbReference>
<dbReference type="EMBL" id="AP026867">
    <property type="protein sequence ID" value="BDS13795.1"/>
    <property type="molecule type" value="Genomic_DNA"/>
</dbReference>
<keyword evidence="4" id="KW-0411">Iron-sulfur</keyword>
<dbReference type="EC" id="1.8.4.10" evidence="4"/>
<comment type="function">
    <text evidence="4">Catalyzes the formation of sulfite from adenosine 5'-phosphosulfate (APS) using thioredoxin as an electron donor.</text>
</comment>
<evidence type="ECO:0000256" key="1">
    <source>
        <dbReference type="ARBA" id="ARBA00009732"/>
    </source>
</evidence>
<comment type="pathway">
    <text evidence="3 4">Sulfur metabolism; hydrogen sulfide biosynthesis; sulfite from sulfate.</text>
</comment>
<keyword evidence="2 4" id="KW-0560">Oxidoreductase</keyword>
<reference evidence="6" key="1">
    <citation type="submission" date="2022-09" db="EMBL/GenBank/DDBJ databases">
        <title>Aureispira anguillicida sp. nov., isolated from Leptocephalus of Japanese eel Anguilla japonica.</title>
        <authorList>
            <person name="Yuasa K."/>
            <person name="Mekata T."/>
            <person name="Ikunari K."/>
        </authorList>
    </citation>
    <scope>NUCLEOTIDE SEQUENCE</scope>
    <source>
        <strain evidence="6">EL160426</strain>
    </source>
</reference>
<dbReference type="GO" id="GO:0043866">
    <property type="term" value="F:adenylyl-sulfate reductase (thioredoxin) activity"/>
    <property type="evidence" value="ECO:0007669"/>
    <property type="project" value="UniProtKB-EC"/>
</dbReference>
<comment type="catalytic activity">
    <reaction evidence="4">
        <text>[thioredoxin]-disulfide + sulfite + AMP + 2 H(+) = adenosine 5'-phosphosulfate + [thioredoxin]-dithiol</text>
        <dbReference type="Rhea" id="RHEA:21976"/>
        <dbReference type="Rhea" id="RHEA-COMP:10698"/>
        <dbReference type="Rhea" id="RHEA-COMP:10700"/>
        <dbReference type="ChEBI" id="CHEBI:15378"/>
        <dbReference type="ChEBI" id="CHEBI:17359"/>
        <dbReference type="ChEBI" id="CHEBI:29950"/>
        <dbReference type="ChEBI" id="CHEBI:50058"/>
        <dbReference type="ChEBI" id="CHEBI:58243"/>
        <dbReference type="ChEBI" id="CHEBI:456215"/>
        <dbReference type="EC" id="1.8.4.10"/>
    </reaction>
</comment>
<feature type="binding site" evidence="4">
    <location>
        <position position="121"/>
    </location>
    <ligand>
        <name>[4Fe-4S] cluster</name>
        <dbReference type="ChEBI" id="CHEBI:49883"/>
    </ligand>
</feature>
<dbReference type="NCBIfam" id="NF002537">
    <property type="entry name" value="PRK02090.1"/>
    <property type="match status" value="1"/>
</dbReference>
<protein>
    <recommendedName>
        <fullName evidence="4">Adenosine 5'-phosphosulfate reductase</fullName>
        <shortName evidence="4">APS reductase</shortName>
        <ecNumber evidence="4">1.8.4.10</ecNumber>
    </recommendedName>
    <alternativeName>
        <fullName evidence="4">5'-adenylylsulfate reductase</fullName>
    </alternativeName>
    <alternativeName>
        <fullName evidence="4">Thioredoxin-dependent 5'-adenylylsulfate reductase</fullName>
    </alternativeName>
</protein>
<feature type="active site" description="Nucleophile; cysteine thiosulfonate intermediate" evidence="4">
    <location>
        <position position="224"/>
    </location>
</feature>